<dbReference type="OrthoDB" id="15052at10239"/>
<name>A0A1B2IDU2_9CAUD</name>
<gene>
    <name evidence="1" type="ORF">KWAN_60</name>
</gene>
<accession>A0A1B2IDU2</accession>
<dbReference type="RefSeq" id="YP_009278665.1">
    <property type="nucleotide sequence ID" value="NC_031010.1"/>
</dbReference>
<dbReference type="Proteomes" id="UP000202923">
    <property type="component" value="Genome"/>
</dbReference>
<sequence>MTHKVSLGGLVYDFKRANEGQGVQATRALTALVAFSIAFSTPVPDNGINGSLEAANQLLRPLMSSVISDVNEIMQVDLGSIQDLTSGLYLNRYDSAWGRYKALEAFTIKQIFDDAVGSDVWATVTLWAERFLEAVGFYMQELKGQAA</sequence>
<dbReference type="KEGG" id="vg:29061904"/>
<proteinExistence type="predicted"/>
<protein>
    <submittedName>
        <fullName evidence="1">Uncharacterized protein</fullName>
    </submittedName>
</protein>
<dbReference type="EMBL" id="KX397369">
    <property type="protein sequence ID" value="ANZ49412.1"/>
    <property type="molecule type" value="Genomic_DNA"/>
</dbReference>
<evidence type="ECO:0000313" key="2">
    <source>
        <dbReference type="Proteomes" id="UP000202923"/>
    </source>
</evidence>
<reference evidence="1 2" key="1">
    <citation type="submission" date="2016-06" db="EMBL/GenBank/DDBJ databases">
        <authorList>
            <person name="Kjaerup R.B."/>
            <person name="Dalgaard T.S."/>
            <person name="Juul-Madsen H.R."/>
        </authorList>
    </citation>
    <scope>NUCLEOTIDE SEQUENCE [LARGE SCALE GENOMIC DNA]</scope>
</reference>
<dbReference type="GeneID" id="29061904"/>
<evidence type="ECO:0000313" key="1">
    <source>
        <dbReference type="EMBL" id="ANZ49412.1"/>
    </source>
</evidence>
<organism evidence="1 2">
    <name type="scientific">Erwinia phage vB_EamM_Kwan</name>
    <dbReference type="NCBI Taxonomy" id="1883374"/>
    <lineage>
        <taxon>Viruses</taxon>
        <taxon>Duplodnaviria</taxon>
        <taxon>Heunggongvirae</taxon>
        <taxon>Uroviricota</taxon>
        <taxon>Caudoviricetes</taxon>
        <taxon>Chimalliviridae</taxon>
        <taxon>Wellingtonvirus</taxon>
        <taxon>Wellingtonvirus wellington</taxon>
    </lineage>
</organism>